<feature type="compositionally biased region" description="Basic residues" evidence="1">
    <location>
        <begin position="685"/>
        <end position="695"/>
    </location>
</feature>
<sequence>MAMLAEPRMKGRHIRAKREATLHTNKMLQTQLTIEDADYTTGLGMAKKLMENLGWKEGQGLGASNQGLPEPIKVHQNCESRGVGYSAKRGVEQEHHAAHYERFESVLAFLSAANRKKKQKDDRESKKRSLSVHDGSDESSENQSERHNTGSEPSDGETQTKPKRERNRLEYHKRTRAKDVSNYSRNDLDCVLGAKAHALYSNIVKENELETADKFPVSQLSTTDYFTGLQESKSSFAIDEEAEEDVDTSPVFAAQIDAENSMNNEEQKPDDVIQKCFEDRMASNYANSFVKSEDVPTSGIEESSVDTAASEDVKCKAKKKKKKKSKKCNDADLPCSTDILEHDKENLADETGSEVEPQVKKPKKKSRKKTEEPSFVAIVPEEDEKSNYSDRVLKSNSKKKLRKDGSSVERETKEVDESDAHETMKEKVVTTSIDVAVEPLTGEYSESGLKIAVASSKKKKSKVKYQAETSQVAEVEEAVIGKTPAAKSKKKSIKCLTKANLCTDSYSAVDTGTAQKDTGTTQKATIEAASPALSAIWKKYSHRYATAFVQGDILPGNVENKNDSDDVPDNNESQIASKPKKKRKKKEPFSVTPEKVVKDDVSNVNEMLSDEVLPVRNKIDKEKKHKTSKSKNKRKVGVSPSEHVDAENNVGDLPAVDKASVSTNLLSVEETVATVPVDDASSKGSQKKKDKKQKRLTRDEDAGVQENPSECEPIMKKRKKSRLDDAVITINPVDEAVREKGKKRMRENAVSADEVFEIKSKKKKRKDKASSC</sequence>
<dbReference type="InterPro" id="IPR050656">
    <property type="entry name" value="PINX1"/>
</dbReference>
<feature type="compositionally biased region" description="Basic residues" evidence="1">
    <location>
        <begin position="316"/>
        <end position="326"/>
    </location>
</feature>
<feature type="compositionally biased region" description="Basic and acidic residues" evidence="1">
    <location>
        <begin position="158"/>
        <end position="172"/>
    </location>
</feature>
<dbReference type="OrthoDB" id="29523at2759"/>
<dbReference type="PANTHER" id="PTHR23149">
    <property type="entry name" value="G PATCH DOMAIN CONTAINING PROTEIN"/>
    <property type="match status" value="1"/>
</dbReference>
<protein>
    <submittedName>
        <fullName evidence="4">Uncharacterized protein LOC108676480</fullName>
    </submittedName>
</protein>
<dbReference type="SMART" id="SM00443">
    <property type="entry name" value="G_patch"/>
    <property type="match status" value="1"/>
</dbReference>
<reference evidence="4" key="1">
    <citation type="submission" date="2025-08" db="UniProtKB">
        <authorList>
            <consortium name="RefSeq"/>
        </authorList>
    </citation>
    <scope>IDENTIFICATION</scope>
    <source>
        <tissue evidence="4">Whole organism</tissue>
    </source>
</reference>
<dbReference type="Pfam" id="PF01585">
    <property type="entry name" value="G-patch"/>
    <property type="match status" value="1"/>
</dbReference>
<dbReference type="GO" id="GO:0010521">
    <property type="term" value="F:telomerase inhibitor activity"/>
    <property type="evidence" value="ECO:0007669"/>
    <property type="project" value="TreeGrafter"/>
</dbReference>
<accession>A0A8B7P1S7</accession>
<feature type="region of interest" description="Disordered" evidence="1">
    <location>
        <begin position="288"/>
        <end position="424"/>
    </location>
</feature>
<feature type="compositionally biased region" description="Basic and acidic residues" evidence="1">
    <location>
        <begin position="403"/>
        <end position="424"/>
    </location>
</feature>
<gene>
    <name evidence="4" type="primary">LOC108676480</name>
</gene>
<dbReference type="InterPro" id="IPR000467">
    <property type="entry name" value="G_patch_dom"/>
</dbReference>
<feature type="region of interest" description="Disordered" evidence="1">
    <location>
        <begin position="115"/>
        <end position="178"/>
    </location>
</feature>
<evidence type="ECO:0000259" key="2">
    <source>
        <dbReference type="PROSITE" id="PS50174"/>
    </source>
</evidence>
<dbReference type="KEGG" id="hazt:108676480"/>
<feature type="compositionally biased region" description="Basic residues" evidence="1">
    <location>
        <begin position="623"/>
        <end position="636"/>
    </location>
</feature>
<dbReference type="OMA" id="FDNPCLG"/>
<feature type="region of interest" description="Disordered" evidence="1">
    <location>
        <begin position="551"/>
        <end position="726"/>
    </location>
</feature>
<dbReference type="AlphaFoldDB" id="A0A8B7P1S7"/>
<dbReference type="PROSITE" id="PS50174">
    <property type="entry name" value="G_PATCH"/>
    <property type="match status" value="1"/>
</dbReference>
<keyword evidence="3" id="KW-1185">Reference proteome</keyword>
<dbReference type="GO" id="GO:0005730">
    <property type="term" value="C:nucleolus"/>
    <property type="evidence" value="ECO:0007669"/>
    <property type="project" value="TreeGrafter"/>
</dbReference>
<dbReference type="GeneID" id="108676480"/>
<dbReference type="GO" id="GO:0003676">
    <property type="term" value="F:nucleic acid binding"/>
    <property type="evidence" value="ECO:0007669"/>
    <property type="project" value="InterPro"/>
</dbReference>
<evidence type="ECO:0000256" key="1">
    <source>
        <dbReference type="SAM" id="MobiDB-lite"/>
    </source>
</evidence>
<organism evidence="3 4">
    <name type="scientific">Hyalella azteca</name>
    <name type="common">Amphipod</name>
    <dbReference type="NCBI Taxonomy" id="294128"/>
    <lineage>
        <taxon>Eukaryota</taxon>
        <taxon>Metazoa</taxon>
        <taxon>Ecdysozoa</taxon>
        <taxon>Arthropoda</taxon>
        <taxon>Crustacea</taxon>
        <taxon>Multicrustacea</taxon>
        <taxon>Malacostraca</taxon>
        <taxon>Eumalacostraca</taxon>
        <taxon>Peracarida</taxon>
        <taxon>Amphipoda</taxon>
        <taxon>Senticaudata</taxon>
        <taxon>Talitrida</taxon>
        <taxon>Talitroidea</taxon>
        <taxon>Hyalellidae</taxon>
        <taxon>Hyalella</taxon>
    </lineage>
</organism>
<evidence type="ECO:0000313" key="4">
    <source>
        <dbReference type="RefSeq" id="XP_018020049.1"/>
    </source>
</evidence>
<dbReference type="PANTHER" id="PTHR23149:SF27">
    <property type="entry name" value="PIN2_TERF1-INTERACTING TELOMERASE INHIBITOR 1"/>
    <property type="match status" value="1"/>
</dbReference>
<proteinExistence type="predicted"/>
<dbReference type="RefSeq" id="XP_018020049.1">
    <property type="nucleotide sequence ID" value="XM_018164560.2"/>
</dbReference>
<feature type="domain" description="G-patch" evidence="2">
    <location>
        <begin position="42"/>
        <end position="88"/>
    </location>
</feature>
<dbReference type="Proteomes" id="UP000694843">
    <property type="component" value="Unplaced"/>
</dbReference>
<evidence type="ECO:0000313" key="3">
    <source>
        <dbReference type="Proteomes" id="UP000694843"/>
    </source>
</evidence>
<name>A0A8B7P1S7_HYAAZ</name>